<dbReference type="GO" id="GO:0006013">
    <property type="term" value="P:mannose metabolic process"/>
    <property type="evidence" value="ECO:0007669"/>
    <property type="project" value="InterPro"/>
</dbReference>
<dbReference type="InterPro" id="IPR011013">
    <property type="entry name" value="Gal_mutarotase_sf_dom"/>
</dbReference>
<gene>
    <name evidence="2" type="ORF">NQ314_011111</name>
</gene>
<proteinExistence type="predicted"/>
<evidence type="ECO:0000313" key="3">
    <source>
        <dbReference type="Proteomes" id="UP001162156"/>
    </source>
</evidence>
<organism evidence="2 3">
    <name type="scientific">Rhamnusium bicolor</name>
    <dbReference type="NCBI Taxonomy" id="1586634"/>
    <lineage>
        <taxon>Eukaryota</taxon>
        <taxon>Metazoa</taxon>
        <taxon>Ecdysozoa</taxon>
        <taxon>Arthropoda</taxon>
        <taxon>Hexapoda</taxon>
        <taxon>Insecta</taxon>
        <taxon>Pterygota</taxon>
        <taxon>Neoptera</taxon>
        <taxon>Endopterygota</taxon>
        <taxon>Coleoptera</taxon>
        <taxon>Polyphaga</taxon>
        <taxon>Cucujiformia</taxon>
        <taxon>Chrysomeloidea</taxon>
        <taxon>Cerambycidae</taxon>
        <taxon>Lepturinae</taxon>
        <taxon>Rhagiini</taxon>
        <taxon>Rhamnusium</taxon>
    </lineage>
</organism>
<dbReference type="Pfam" id="PF07748">
    <property type="entry name" value="Glyco_hydro_38C"/>
    <property type="match status" value="1"/>
</dbReference>
<evidence type="ECO:0000259" key="1">
    <source>
        <dbReference type="Pfam" id="PF07748"/>
    </source>
</evidence>
<dbReference type="InterPro" id="IPR050843">
    <property type="entry name" value="Glycosyl_Hydrlase_38"/>
</dbReference>
<comment type="caution">
    <text evidence="2">The sequence shown here is derived from an EMBL/GenBank/DDBJ whole genome shotgun (WGS) entry which is preliminary data.</text>
</comment>
<dbReference type="PANTHER" id="PTHR11607:SF3">
    <property type="entry name" value="LYSOSOMAL ALPHA-MANNOSIDASE"/>
    <property type="match status" value="1"/>
</dbReference>
<dbReference type="InterPro" id="IPR011682">
    <property type="entry name" value="Glyco_hydro_38_C"/>
</dbReference>
<evidence type="ECO:0000313" key="2">
    <source>
        <dbReference type="EMBL" id="KAJ8939544.1"/>
    </source>
</evidence>
<sequence length="77" mass="9057">MLFYATKDSGAYVFRPDENTKNAVEFDKVESSVLTNEGNLIRELKQVWGNWITQIVRIYKEEDFIEYDWLVGPIHVS</sequence>
<dbReference type="Proteomes" id="UP001162156">
    <property type="component" value="Unassembled WGS sequence"/>
</dbReference>
<dbReference type="Gene3D" id="2.70.98.30">
    <property type="entry name" value="Golgi alpha-mannosidase II, domain 4"/>
    <property type="match status" value="1"/>
</dbReference>
<accession>A0AAV8XLU3</accession>
<feature type="domain" description="Glycosyl hydrolase family 38 C-terminal" evidence="1">
    <location>
        <begin position="3"/>
        <end position="71"/>
    </location>
</feature>
<dbReference type="EMBL" id="JANEYF010003072">
    <property type="protein sequence ID" value="KAJ8939544.1"/>
    <property type="molecule type" value="Genomic_DNA"/>
</dbReference>
<keyword evidence="3" id="KW-1185">Reference proteome</keyword>
<dbReference type="GO" id="GO:0004559">
    <property type="term" value="F:alpha-mannosidase activity"/>
    <property type="evidence" value="ECO:0007669"/>
    <property type="project" value="InterPro"/>
</dbReference>
<dbReference type="AlphaFoldDB" id="A0AAV8XLU3"/>
<dbReference type="SUPFAM" id="SSF74650">
    <property type="entry name" value="Galactose mutarotase-like"/>
    <property type="match status" value="1"/>
</dbReference>
<dbReference type="GO" id="GO:0005764">
    <property type="term" value="C:lysosome"/>
    <property type="evidence" value="ECO:0007669"/>
    <property type="project" value="TreeGrafter"/>
</dbReference>
<reference evidence="2" key="1">
    <citation type="journal article" date="2023" name="Insect Mol. Biol.">
        <title>Genome sequencing provides insights into the evolution of gene families encoding plant cell wall-degrading enzymes in longhorned beetles.</title>
        <authorList>
            <person name="Shin N.R."/>
            <person name="Okamura Y."/>
            <person name="Kirsch R."/>
            <person name="Pauchet Y."/>
        </authorList>
    </citation>
    <scope>NUCLEOTIDE SEQUENCE</scope>
    <source>
        <strain evidence="2">RBIC_L_NR</strain>
    </source>
</reference>
<protein>
    <recommendedName>
        <fullName evidence="1">Glycosyl hydrolase family 38 C-terminal domain-containing protein</fullName>
    </recommendedName>
</protein>
<dbReference type="PANTHER" id="PTHR11607">
    <property type="entry name" value="ALPHA-MANNOSIDASE"/>
    <property type="match status" value="1"/>
</dbReference>
<dbReference type="GO" id="GO:0030246">
    <property type="term" value="F:carbohydrate binding"/>
    <property type="evidence" value="ECO:0007669"/>
    <property type="project" value="InterPro"/>
</dbReference>
<name>A0AAV8XLU3_9CUCU</name>